<dbReference type="PANTHER" id="PTHR10192">
    <property type="entry name" value="MOLYBDOPTERIN BIOSYNTHESIS PROTEIN"/>
    <property type="match status" value="1"/>
</dbReference>
<dbReference type="CDD" id="cd00887">
    <property type="entry name" value="MoeA"/>
    <property type="match status" value="1"/>
</dbReference>
<dbReference type="Gene3D" id="3.90.105.10">
    <property type="entry name" value="Molybdopterin biosynthesis moea protein, domain 2"/>
    <property type="match status" value="1"/>
</dbReference>
<comment type="catalytic activity">
    <reaction evidence="5">
        <text>adenylyl-molybdopterin + molybdate = Mo-molybdopterin + AMP + H(+)</text>
        <dbReference type="Rhea" id="RHEA:35047"/>
        <dbReference type="ChEBI" id="CHEBI:15378"/>
        <dbReference type="ChEBI" id="CHEBI:36264"/>
        <dbReference type="ChEBI" id="CHEBI:62727"/>
        <dbReference type="ChEBI" id="CHEBI:71302"/>
        <dbReference type="ChEBI" id="CHEBI:456215"/>
        <dbReference type="EC" id="2.10.1.1"/>
    </reaction>
</comment>
<dbReference type="SUPFAM" id="SSF63867">
    <property type="entry name" value="MoeA C-terminal domain-like"/>
    <property type="match status" value="1"/>
</dbReference>
<name>A0ABM8M8G8_9GAMM</name>
<dbReference type="Pfam" id="PF03454">
    <property type="entry name" value="MoeA_C"/>
    <property type="match status" value="1"/>
</dbReference>
<dbReference type="NCBIfam" id="TIGR00177">
    <property type="entry name" value="molyb_syn"/>
    <property type="match status" value="1"/>
</dbReference>
<evidence type="ECO:0000256" key="3">
    <source>
        <dbReference type="ARBA" id="ARBA00010763"/>
    </source>
</evidence>
<keyword evidence="6" id="KW-0460">Magnesium</keyword>
<dbReference type="Gene3D" id="3.40.980.10">
    <property type="entry name" value="MoaB/Mog-like domain"/>
    <property type="match status" value="1"/>
</dbReference>
<dbReference type="InterPro" id="IPR008284">
    <property type="entry name" value="MoCF_biosynth_CS"/>
</dbReference>
<feature type="domain" description="MoaB/Mog" evidence="7">
    <location>
        <begin position="187"/>
        <end position="324"/>
    </location>
</feature>
<keyword evidence="6" id="KW-0500">Molybdenum</keyword>
<accession>A0ABM8M8G8</accession>
<dbReference type="InterPro" id="IPR005111">
    <property type="entry name" value="MoeA_C_domain_IV"/>
</dbReference>
<proteinExistence type="inferred from homology"/>
<dbReference type="Gene3D" id="2.40.340.10">
    <property type="entry name" value="MoeA, C-terminal, domain IV"/>
    <property type="match status" value="1"/>
</dbReference>
<gene>
    <name evidence="8" type="ORF">AZO1586I_1351</name>
</gene>
<dbReference type="RefSeq" id="WP_237731657.1">
    <property type="nucleotide sequence ID" value="NZ_CAHJWF010000280.1"/>
</dbReference>
<dbReference type="InterPro" id="IPR005110">
    <property type="entry name" value="MoeA_linker/N"/>
</dbReference>
<dbReference type="InterPro" id="IPR038987">
    <property type="entry name" value="MoeA-like"/>
</dbReference>
<evidence type="ECO:0000256" key="6">
    <source>
        <dbReference type="RuleBase" id="RU365090"/>
    </source>
</evidence>
<evidence type="ECO:0000259" key="7">
    <source>
        <dbReference type="SMART" id="SM00852"/>
    </source>
</evidence>
<keyword evidence="6 8" id="KW-0808">Transferase</keyword>
<evidence type="ECO:0000256" key="4">
    <source>
        <dbReference type="ARBA" id="ARBA00023150"/>
    </source>
</evidence>
<dbReference type="SUPFAM" id="SSF53218">
    <property type="entry name" value="Molybdenum cofactor biosynthesis proteins"/>
    <property type="match status" value="1"/>
</dbReference>
<comment type="similarity">
    <text evidence="3 6">Belongs to the MoeA family.</text>
</comment>
<dbReference type="SUPFAM" id="SSF63882">
    <property type="entry name" value="MoeA N-terminal region -like"/>
    <property type="match status" value="1"/>
</dbReference>
<keyword evidence="4 6" id="KW-0501">Molybdenum cofactor biosynthesis</keyword>
<comment type="cofactor">
    <cofactor evidence="6">
        <name>Mg(2+)</name>
        <dbReference type="ChEBI" id="CHEBI:18420"/>
    </cofactor>
</comment>
<reference evidence="8 9" key="1">
    <citation type="submission" date="2020-05" db="EMBL/GenBank/DDBJ databases">
        <authorList>
            <person name="Petersen J."/>
            <person name="Sayavedra L."/>
        </authorList>
    </citation>
    <scope>NUCLEOTIDE SEQUENCE [LARGE SCALE GENOMIC DNA]</scope>
    <source>
        <strain evidence="8">B azoricus SOX ET2 1586I</strain>
    </source>
</reference>
<dbReference type="SMART" id="SM00852">
    <property type="entry name" value="MoCF_biosynth"/>
    <property type="match status" value="1"/>
</dbReference>
<keyword evidence="9" id="KW-1185">Reference proteome</keyword>
<evidence type="ECO:0000256" key="1">
    <source>
        <dbReference type="ARBA" id="ARBA00002901"/>
    </source>
</evidence>
<evidence type="ECO:0000313" key="9">
    <source>
        <dbReference type="Proteomes" id="UP000626656"/>
    </source>
</evidence>
<comment type="pathway">
    <text evidence="2 6">Cofactor biosynthesis; molybdopterin biosynthesis.</text>
</comment>
<dbReference type="EMBL" id="CAHJWF010000280">
    <property type="protein sequence ID" value="CAB5504818.1"/>
    <property type="molecule type" value="Genomic_DNA"/>
</dbReference>
<evidence type="ECO:0000256" key="5">
    <source>
        <dbReference type="ARBA" id="ARBA00047317"/>
    </source>
</evidence>
<evidence type="ECO:0000313" key="8">
    <source>
        <dbReference type="EMBL" id="CAB5504818.1"/>
    </source>
</evidence>
<dbReference type="InterPro" id="IPR036688">
    <property type="entry name" value="MoeA_C_domain_IV_sf"/>
</dbReference>
<dbReference type="GO" id="GO:0061599">
    <property type="term" value="F:molybdopterin molybdotransferase activity"/>
    <property type="evidence" value="ECO:0007669"/>
    <property type="project" value="UniProtKB-EC"/>
</dbReference>
<comment type="caution">
    <text evidence="8">The sequence shown here is derived from an EMBL/GenBank/DDBJ whole genome shotgun (WGS) entry which is preliminary data.</text>
</comment>
<dbReference type="PANTHER" id="PTHR10192:SF5">
    <property type="entry name" value="GEPHYRIN"/>
    <property type="match status" value="1"/>
</dbReference>
<evidence type="ECO:0000256" key="2">
    <source>
        <dbReference type="ARBA" id="ARBA00005046"/>
    </source>
</evidence>
<sequence length="413" mass="45292">MRKINSCLSDQDASLTLNQAQEKCFSAIKKNLSAEKVAIRSAFNRVIMQDIIAPINVPAHINSAMDGYALRKEDMLNNASFAVIATVYAGQYNDEKIKKNTCIRIMTGAVIPQNADIVIPQEFTTKAGEKIIIDNYIGGDNIRFAGEDLAKGSVVLKKGRLLNAADLGLLASLGIAEVSVWRKLRVAFLSTGDELRGLTESLKKGEIYDSNRYSLFGMLHNLNVEILDMGVVKDDYASLNSTFMQAAQCVDIVISTGGVSVGQADFVKQVLDNIGTVDFWKLAIKPGRPLTFGKINEAYFFGLPGNPVATMITFYQIVQPFIKKLMGQTQNIKPLLVNATSETDIFKSKGRVEFLRARFSDNDGELTVQKLSKQGSGVLSSMSYANCLIVLSENTESVKAGERVKIQPFYALI</sequence>
<dbReference type="NCBIfam" id="NF045515">
    <property type="entry name" value="Glp_gephyrin"/>
    <property type="match status" value="1"/>
</dbReference>
<dbReference type="InterPro" id="IPR036425">
    <property type="entry name" value="MoaB/Mog-like_dom_sf"/>
</dbReference>
<dbReference type="Pfam" id="PF03453">
    <property type="entry name" value="MoeA_N"/>
    <property type="match status" value="1"/>
</dbReference>
<comment type="function">
    <text evidence="1 6">Catalyzes the insertion of molybdate into adenylated molybdopterin with the concomitant release of AMP.</text>
</comment>
<dbReference type="Gene3D" id="2.170.190.11">
    <property type="entry name" value="Molybdopterin biosynthesis moea protein, domain 3"/>
    <property type="match status" value="1"/>
</dbReference>
<protein>
    <recommendedName>
        <fullName evidence="6">Molybdopterin molybdenumtransferase</fullName>
        <ecNumber evidence="6">2.10.1.1</ecNumber>
    </recommendedName>
</protein>
<dbReference type="InterPro" id="IPR036135">
    <property type="entry name" value="MoeA_linker/N_sf"/>
</dbReference>
<organism evidence="8 9">
    <name type="scientific">Bathymodiolus thermophilus thioautotrophic gill symbiont</name>
    <dbReference type="NCBI Taxonomy" id="2360"/>
    <lineage>
        <taxon>Bacteria</taxon>
        <taxon>Pseudomonadati</taxon>
        <taxon>Pseudomonadota</taxon>
        <taxon>Gammaproteobacteria</taxon>
        <taxon>sulfur-oxidizing symbionts</taxon>
    </lineage>
</organism>
<dbReference type="Pfam" id="PF00994">
    <property type="entry name" value="MoCF_biosynth"/>
    <property type="match status" value="1"/>
</dbReference>
<keyword evidence="6" id="KW-0479">Metal-binding</keyword>
<dbReference type="InterPro" id="IPR001453">
    <property type="entry name" value="MoaB/Mog_dom"/>
</dbReference>
<dbReference type="Proteomes" id="UP000626656">
    <property type="component" value="Unassembled WGS sequence"/>
</dbReference>
<dbReference type="PROSITE" id="PS01079">
    <property type="entry name" value="MOCF_BIOSYNTHESIS_2"/>
    <property type="match status" value="1"/>
</dbReference>
<dbReference type="EC" id="2.10.1.1" evidence="6"/>